<dbReference type="InterPro" id="IPR010239">
    <property type="entry name" value="CHP02001"/>
</dbReference>
<evidence type="ECO:0000313" key="3">
    <source>
        <dbReference type="Proteomes" id="UP000307510"/>
    </source>
</evidence>
<dbReference type="Pfam" id="PF09694">
    <property type="entry name" value="Gcw_chp"/>
    <property type="match status" value="1"/>
</dbReference>
<feature type="chain" id="PRO_5024439366" description="Porin" evidence="1">
    <location>
        <begin position="24"/>
        <end position="274"/>
    </location>
</feature>
<gene>
    <name evidence="2" type="ORF">FEA48_15395</name>
</gene>
<comment type="caution">
    <text evidence="2">The sequence shown here is derived from an EMBL/GenBank/DDBJ whole genome shotgun (WGS) entry which is preliminary data.</text>
</comment>
<dbReference type="NCBIfam" id="TIGR02001">
    <property type="entry name" value="gcw_chp"/>
    <property type="match status" value="1"/>
</dbReference>
<proteinExistence type="predicted"/>
<dbReference type="Proteomes" id="UP000307510">
    <property type="component" value="Unassembled WGS sequence"/>
</dbReference>
<keyword evidence="1" id="KW-0732">Signal</keyword>
<dbReference type="AlphaFoldDB" id="A0A5R9A4L5"/>
<accession>A0A5R9A4L5</accession>
<dbReference type="EMBL" id="VASG01000004">
    <property type="protein sequence ID" value="TLP73623.1"/>
    <property type="molecule type" value="Genomic_DNA"/>
</dbReference>
<sequence>MNHPVVSGLSGIALLALALQAQAIDLTPETFLDVNVGLASDYRVGGLSLDQDEGPVLLTSATLVHKISGLYAGVFTTNVEMGTQSNREWDYYVGIARPITENTRFSLTWVNYEYPGDSWINFSEWIGTLGYRNATIGIKYADDLQNPPARAAAAKQVDQLIDWGVLPKTAAITTRPKERTIGWAEYDFYLPWQTKLNVRYGHTWTSDEQAWRSGSGDYRSGYSDWGVALIKRAYGLEWKAAYIDTDLSEAECKNNFGKGGDCQATVVFSASKRF</sequence>
<name>A0A5R9A4L5_PSENT</name>
<evidence type="ECO:0008006" key="4">
    <source>
        <dbReference type="Google" id="ProtNLM"/>
    </source>
</evidence>
<evidence type="ECO:0000313" key="2">
    <source>
        <dbReference type="EMBL" id="TLP73623.1"/>
    </source>
</evidence>
<reference evidence="2 3" key="1">
    <citation type="submission" date="2019-05" db="EMBL/GenBank/DDBJ databases">
        <authorList>
            <person name="Moore K."/>
            <person name="O'Neill P."/>
            <person name="Farbos A."/>
            <person name="Studholme D.J."/>
        </authorList>
    </citation>
    <scope>NUCLEOTIDE SEQUENCE [LARGE SCALE GENOMIC DNA]</scope>
    <source>
        <strain evidence="2 3">DSM 9128</strain>
    </source>
</reference>
<dbReference type="RefSeq" id="WP_138214592.1">
    <property type="nucleotide sequence ID" value="NZ_VASG01000004.1"/>
</dbReference>
<protein>
    <recommendedName>
        <fullName evidence="4">Porin</fullName>
    </recommendedName>
</protein>
<feature type="signal peptide" evidence="1">
    <location>
        <begin position="1"/>
        <end position="23"/>
    </location>
</feature>
<reference evidence="3" key="2">
    <citation type="submission" date="2019-06" db="EMBL/GenBank/DDBJ databases">
        <title>AzeR, a transcriptional regulator that responds to azelaic acid in Pseudomonas nitroreducens.</title>
        <authorList>
            <person name="Bez C."/>
            <person name="Javvadi S.G."/>
            <person name="Bertani I."/>
            <person name="Devescovi G."/>
            <person name="Studholme D.J."/>
            <person name="Geller A."/>
            <person name="Levy A."/>
            <person name="Venturi V."/>
        </authorList>
    </citation>
    <scope>NUCLEOTIDE SEQUENCE [LARGE SCALE GENOMIC DNA]</scope>
    <source>
        <strain evidence="3">DSM 9128</strain>
    </source>
</reference>
<evidence type="ECO:0000256" key="1">
    <source>
        <dbReference type="SAM" id="SignalP"/>
    </source>
</evidence>
<organism evidence="2 3">
    <name type="scientific">Pseudomonas nitroreducens</name>
    <dbReference type="NCBI Taxonomy" id="46680"/>
    <lineage>
        <taxon>Bacteria</taxon>
        <taxon>Pseudomonadati</taxon>
        <taxon>Pseudomonadota</taxon>
        <taxon>Gammaproteobacteria</taxon>
        <taxon>Pseudomonadales</taxon>
        <taxon>Pseudomonadaceae</taxon>
        <taxon>Pseudomonas</taxon>
    </lineage>
</organism>